<keyword evidence="6" id="KW-1185">Reference proteome</keyword>
<dbReference type="OrthoDB" id="1268at10501"/>
<reference evidence="3 6" key="1">
    <citation type="journal article" date="2011" name="Virol. J.">
        <title>Breaking the 1000-gene barrier for Mimivirus using ultra-deep genome and transcriptome sequencing.</title>
        <authorList>
            <person name="Legendre M."/>
            <person name="Santini S."/>
            <person name="Rico A."/>
            <person name="Abergel C."/>
            <person name="Claverie J.M."/>
        </authorList>
    </citation>
    <scope>NUCLEOTIDE SEQUENCE [LARGE SCALE GENOMIC DNA]</scope>
</reference>
<name>A0A0G2Y523_MIMIV</name>
<dbReference type="SMR" id="A0A0G2Y523"/>
<keyword evidence="1" id="KW-0677">Repeat</keyword>
<dbReference type="InterPro" id="IPR036770">
    <property type="entry name" value="Ankyrin_rpt-contain_sf"/>
</dbReference>
<dbReference type="SUPFAM" id="SSF48403">
    <property type="entry name" value="Ankyrin repeat"/>
    <property type="match status" value="2"/>
</dbReference>
<dbReference type="PROSITE" id="PS50297">
    <property type="entry name" value="ANK_REP_REGION"/>
    <property type="match status" value="3"/>
</dbReference>
<sequence length="626" mass="72657">MDYTHLLPYEIWLNIIDFLDKDKYNLYLTNTNFFSLLDYSREYFNLIDFIIETKSMEVLKYIYQSKTNGLIRNRFVKNITLNTSLLTSCQNGNILLVKFFIEKGANHRYSEDKPLGIAAANGHSDIVEYLVNGGANIKSRNNYALRFAVKNGHYNMVKFLIEQGVDITVFDYEVFYTSCEYGHYEIFVYLMKNINDIKKLNKKRLLKKAFKGGSVKIVHYIFNDILDVYRMFYHSMTRSELKNYKLLNIIGKYGNHDILEYLHNRYQLSDTNNIAQVAALYGHFRIVKFLLDKYLHELNLNQLIISACDNGSIKMVKFLIEKGIDINTIGNSCLSHAILSGNTDLLHYLTNIGCRLTSLENFFMKNLVSFYDIETINYLRNYITFDDQHYINTIMSTSMYCGIIKLVKYFVDKSSLDYESYICGIISNGHVNIIKYLLNQNKITKQNITITINNSVILTIIQYGHIDMLKYLVSLGINICINYALDRAVSYGHLNIVEYLLELGHNINEFGDLPLRSATIANNINMVKYLVSQGANIYIIKDNPIYLASIHGHVKLVKYFIDLGSDYHKKNELPLYVAIINNNLDVVKCLVEHGCKTKTTFFDPIETAMEYYNNEIVEYLQNNEIK</sequence>
<evidence type="ECO:0000313" key="6">
    <source>
        <dbReference type="Proteomes" id="UP000201519"/>
    </source>
</evidence>
<accession>E3VY31</accession>
<organism evidence="3 6">
    <name type="scientific">Acanthamoeba polyphaga mimivirus</name>
    <name type="common">APMV</name>
    <dbReference type="NCBI Taxonomy" id="212035"/>
    <lineage>
        <taxon>Viruses</taxon>
        <taxon>Varidnaviria</taxon>
        <taxon>Bamfordvirae</taxon>
        <taxon>Nucleocytoviricota</taxon>
        <taxon>Megaviricetes</taxon>
        <taxon>Imitervirales</taxon>
        <taxon>Mimiviridae</taxon>
        <taxon>Megamimivirinae</taxon>
        <taxon>Mimivirus</taxon>
        <taxon>Mimivirus bradfordmassiliense</taxon>
    </lineage>
</organism>
<evidence type="ECO:0000313" key="7">
    <source>
        <dbReference type="Proteomes" id="UP000241474"/>
    </source>
</evidence>
<evidence type="ECO:0000313" key="5">
    <source>
        <dbReference type="EMBL" id="AKI81512.1"/>
    </source>
</evidence>
<reference evidence="7 8" key="2">
    <citation type="submission" date="2014-10" db="EMBL/GenBank/DDBJ databases">
        <title>Pan-genome analysis of Brazilian lineage A amoebal mimiviruses.</title>
        <authorList>
            <person name="Assis F.L."/>
            <person name="Abrahao J.S."/>
            <person name="Kroon E.G."/>
            <person name="Dornas F.P."/>
            <person name="Andrade K.R."/>
            <person name="Borato P.V.M."/>
            <person name="Pilotto M.R."/>
            <person name="Benamar S."/>
            <person name="LaScola B."/>
            <person name="Colson P."/>
        </authorList>
    </citation>
    <scope>NUCLEOTIDE SEQUENCE [LARGE SCALE GENOMIC DNA]</scope>
    <source>
        <strain evidence="5 8">Amazonia</strain>
        <strain evidence="4 7">Oyster</strain>
    </source>
</reference>
<dbReference type="EMBL" id="KM982403">
    <property type="protein sequence ID" value="AKI81512.1"/>
    <property type="molecule type" value="Genomic_DNA"/>
</dbReference>
<dbReference type="RefSeq" id="YP_003987369.1">
    <property type="nucleotide sequence ID" value="NC_014649.1"/>
</dbReference>
<dbReference type="Proteomes" id="UP000274448">
    <property type="component" value="Segment"/>
</dbReference>
<dbReference type="EMBL" id="HQ336222">
    <property type="protein sequence ID" value="ADO18884.1"/>
    <property type="molecule type" value="Genomic_DNA"/>
</dbReference>
<dbReference type="Pfam" id="PF12796">
    <property type="entry name" value="Ank_2"/>
    <property type="match status" value="4"/>
</dbReference>
<proteinExistence type="predicted"/>
<dbReference type="Proteomes" id="UP000241474">
    <property type="component" value="Segment"/>
</dbReference>
<evidence type="ECO:0000313" key="3">
    <source>
        <dbReference type="EMBL" id="ADO18884.1"/>
    </source>
</evidence>
<keyword evidence="2" id="KW-0040">ANK repeat</keyword>
<dbReference type="GeneID" id="9925500"/>
<evidence type="ECO:0000256" key="1">
    <source>
        <dbReference type="ARBA" id="ARBA00022737"/>
    </source>
</evidence>
<organismHost>
    <name type="scientific">Acanthamoeba polyphaga</name>
    <name type="common">Amoeba</name>
    <dbReference type="NCBI Taxonomy" id="5757"/>
</organismHost>
<dbReference type="Gene3D" id="1.25.40.20">
    <property type="entry name" value="Ankyrin repeat-containing domain"/>
    <property type="match status" value="4"/>
</dbReference>
<dbReference type="PANTHER" id="PTHR44207:SF2">
    <property type="entry name" value="REPEAT PROTEIN, PUTATIVE-RELATED"/>
    <property type="match status" value="1"/>
</dbReference>
<protein>
    <submittedName>
        <fullName evidence="3">Putative ankyrin repeat protein</fullName>
    </submittedName>
</protein>
<dbReference type="Proteomes" id="UP000201519">
    <property type="component" value="Segment"/>
</dbReference>
<dbReference type="KEGG" id="vg:9925500"/>
<evidence type="ECO:0000313" key="4">
    <source>
        <dbReference type="EMBL" id="AKI79624.1"/>
    </source>
</evidence>
<dbReference type="PROSITE" id="PS50088">
    <property type="entry name" value="ANK_REPEAT"/>
    <property type="match status" value="4"/>
</dbReference>
<accession>A0A0G2Y523</accession>
<dbReference type="SMART" id="SM00248">
    <property type="entry name" value="ANK"/>
    <property type="match status" value="14"/>
</dbReference>
<dbReference type="InterPro" id="IPR002110">
    <property type="entry name" value="Ankyrin_rpt"/>
</dbReference>
<dbReference type="EMBL" id="KM982401">
    <property type="protein sequence ID" value="AKI79624.1"/>
    <property type="molecule type" value="Genomic_DNA"/>
</dbReference>
<evidence type="ECO:0000256" key="2">
    <source>
        <dbReference type="ARBA" id="ARBA00023043"/>
    </source>
</evidence>
<evidence type="ECO:0000313" key="8">
    <source>
        <dbReference type="Proteomes" id="UP000274448"/>
    </source>
</evidence>
<dbReference type="PANTHER" id="PTHR44207">
    <property type="entry name" value="SURFACE ANTIGEN BSPA-LIKE-RELATED"/>
    <property type="match status" value="1"/>
</dbReference>
<gene>
    <name evidence="3" type="primary">R837</name>
</gene>